<feature type="compositionally biased region" description="Basic and acidic residues" evidence="11">
    <location>
        <begin position="203"/>
        <end position="219"/>
    </location>
</feature>
<dbReference type="InterPro" id="IPR035952">
    <property type="entry name" value="Rhomboid-like_sf"/>
</dbReference>
<dbReference type="Pfam" id="PF01694">
    <property type="entry name" value="Rhomboid"/>
    <property type="match status" value="1"/>
</dbReference>
<keyword evidence="8 10" id="KW-1133">Transmembrane helix</keyword>
<comment type="function">
    <text evidence="10">Serine protease involved in intramembrane proteolysis.</text>
</comment>
<evidence type="ECO:0000256" key="9">
    <source>
        <dbReference type="ARBA" id="ARBA00023136"/>
    </source>
</evidence>
<dbReference type="Gene3D" id="1.20.1540.10">
    <property type="entry name" value="Rhomboid-like"/>
    <property type="match status" value="1"/>
</dbReference>
<feature type="transmembrane region" description="Helical" evidence="10">
    <location>
        <begin position="509"/>
        <end position="529"/>
    </location>
</feature>
<evidence type="ECO:0000256" key="10">
    <source>
        <dbReference type="RuleBase" id="RU362115"/>
    </source>
</evidence>
<feature type="compositionally biased region" description="Acidic residues" evidence="11">
    <location>
        <begin position="186"/>
        <end position="195"/>
    </location>
</feature>
<evidence type="ECO:0000256" key="1">
    <source>
        <dbReference type="ARBA" id="ARBA00000156"/>
    </source>
</evidence>
<feature type="transmembrane region" description="Helical" evidence="10">
    <location>
        <begin position="588"/>
        <end position="609"/>
    </location>
</feature>
<comment type="similarity">
    <text evidence="3 10">Belongs to the peptidase S54 family.</text>
</comment>
<feature type="transmembrane region" description="Helical" evidence="10">
    <location>
        <begin position="616"/>
        <end position="637"/>
    </location>
</feature>
<evidence type="ECO:0000313" key="13">
    <source>
        <dbReference type="EMBL" id="GEM09276.1"/>
    </source>
</evidence>
<feature type="transmembrane region" description="Helical" evidence="10">
    <location>
        <begin position="471"/>
        <end position="488"/>
    </location>
</feature>
<feature type="region of interest" description="Disordered" evidence="11">
    <location>
        <begin position="81"/>
        <end position="237"/>
    </location>
</feature>
<feature type="compositionally biased region" description="Low complexity" evidence="11">
    <location>
        <begin position="273"/>
        <end position="283"/>
    </location>
</feature>
<evidence type="ECO:0000256" key="11">
    <source>
        <dbReference type="SAM" id="MobiDB-lite"/>
    </source>
</evidence>
<dbReference type="PANTHER" id="PTHR22936">
    <property type="entry name" value="RHOMBOID-RELATED"/>
    <property type="match status" value="1"/>
</dbReference>
<keyword evidence="5 10" id="KW-0812">Transmembrane</keyword>
<reference evidence="13 14" key="1">
    <citation type="submission" date="2019-07" db="EMBL/GenBank/DDBJ databases">
        <title>Rhodotorula toruloides NBRC10032 genome sequencing.</title>
        <authorList>
            <person name="Shida Y."/>
            <person name="Takaku H."/>
            <person name="Ogasawara W."/>
            <person name="Mori K."/>
        </authorList>
    </citation>
    <scope>NUCLEOTIDE SEQUENCE [LARGE SCALE GENOMIC DNA]</scope>
    <source>
        <strain evidence="13 14">NBRC10032</strain>
    </source>
</reference>
<evidence type="ECO:0000256" key="4">
    <source>
        <dbReference type="ARBA" id="ARBA00022670"/>
    </source>
</evidence>
<gene>
    <name evidence="13" type="ORF">Rt10032_c07g3293</name>
</gene>
<dbReference type="InterPro" id="IPR022764">
    <property type="entry name" value="Peptidase_S54_rhomboid_dom"/>
</dbReference>
<dbReference type="AlphaFoldDB" id="A0A511KH99"/>
<dbReference type="GO" id="GO:0006508">
    <property type="term" value="P:proteolysis"/>
    <property type="evidence" value="ECO:0007669"/>
    <property type="project" value="UniProtKB-KW"/>
</dbReference>
<evidence type="ECO:0000256" key="8">
    <source>
        <dbReference type="ARBA" id="ARBA00022989"/>
    </source>
</evidence>
<name>A0A511KH99_RHOTO</name>
<organism evidence="13 14">
    <name type="scientific">Rhodotorula toruloides</name>
    <name type="common">Yeast</name>
    <name type="synonym">Rhodosporidium toruloides</name>
    <dbReference type="NCBI Taxonomy" id="5286"/>
    <lineage>
        <taxon>Eukaryota</taxon>
        <taxon>Fungi</taxon>
        <taxon>Dikarya</taxon>
        <taxon>Basidiomycota</taxon>
        <taxon>Pucciniomycotina</taxon>
        <taxon>Microbotryomycetes</taxon>
        <taxon>Sporidiobolales</taxon>
        <taxon>Sporidiobolaceae</taxon>
        <taxon>Rhodotorula</taxon>
    </lineage>
</organism>
<dbReference type="SUPFAM" id="SSF144091">
    <property type="entry name" value="Rhomboid-like"/>
    <property type="match status" value="1"/>
</dbReference>
<dbReference type="EMBL" id="BJWK01000007">
    <property type="protein sequence ID" value="GEM09276.1"/>
    <property type="molecule type" value="Genomic_DNA"/>
</dbReference>
<evidence type="ECO:0000259" key="12">
    <source>
        <dbReference type="Pfam" id="PF01694"/>
    </source>
</evidence>
<evidence type="ECO:0000256" key="3">
    <source>
        <dbReference type="ARBA" id="ARBA00009045"/>
    </source>
</evidence>
<keyword evidence="6 10" id="KW-0378">Hydrolase</keyword>
<proteinExistence type="inferred from homology"/>
<comment type="catalytic activity">
    <reaction evidence="1 10">
        <text>Cleaves type-1 transmembrane domains using a catalytic dyad composed of serine and histidine that are contributed by different transmembrane domains.</text>
        <dbReference type="EC" id="3.4.21.105"/>
    </reaction>
</comment>
<sequence length="696" mass="75346">MHPSDLYARPAPPSDLASDNFHWSSDAASTIAPEDSVSQLDRRFTGRRRMLGPRPMDAPPVPGVPEEYAEQLRGEYVPPEMIAEGDEDEKSTVVPKQRAVGPLARARGEGSNMSGGSAGAIPYVSPRQHPRDTYAHDEEDDDSRPLVPSPGPPAPTSRSAAAPAPAPASTITPYSRTKGYAAIGNDDTDAYDDDGGVYAAYSRSRDEDLESKTGVRAVEHGSGSSASGSRGLAGALSDPMRYLRQSIRGRGSSKDDRDREGSFYMPNELAFLPPSSSSLDKSPSYPPHPPADSYPLSKIPSLDVAPAADRSNGEQFRPDPLWKRWFWDGTHQERRVWEHKRGVGMQRWPFASWSLAVVMTAVSPGDSHGCFFHVLVYELVKMKSYTGSPIQTKPSFNVMIGPSAEVLINLGARFAACIRYIPGVTELTWTCLQDTNKSTLSSTSAQCTMSDVCGFGGFEIVDGPGGPNQSFRFFVPIFLHAGVVHLLLNMLAQCTSSAQVERMMGTPRFLVVYIASGIFGFVLGANFALVGQPSVGASGAIFGTHAALLVDLLAHWRIEYRPLRKLLFLIVEIIIGVGLGWVPGVDNFAHLGGFLVGLLTSLLLFPIVHPSHTHKYIFIGLRLLALPLVVVVFVVLVRNFYTGDPATACSWCRYLSCWPTAANNHCKGTGLATYSTSSTLPSILTILFSTFVLPLA</sequence>
<comment type="subcellular location">
    <subcellularLocation>
        <location evidence="2 10">Membrane</location>
        <topology evidence="2 10">Multi-pass membrane protein</topology>
    </subcellularLocation>
</comment>
<feature type="transmembrane region" description="Helical" evidence="10">
    <location>
        <begin position="566"/>
        <end position="582"/>
    </location>
</feature>
<feature type="transmembrane region" description="Helical" evidence="10">
    <location>
        <begin position="535"/>
        <end position="554"/>
    </location>
</feature>
<dbReference type="Proteomes" id="UP000321518">
    <property type="component" value="Unassembled WGS sequence"/>
</dbReference>
<keyword evidence="4 10" id="KW-0645">Protease</keyword>
<evidence type="ECO:0000256" key="6">
    <source>
        <dbReference type="ARBA" id="ARBA00022801"/>
    </source>
</evidence>
<evidence type="ECO:0000313" key="14">
    <source>
        <dbReference type="Proteomes" id="UP000321518"/>
    </source>
</evidence>
<accession>A0A511KH99</accession>
<dbReference type="GO" id="GO:0016020">
    <property type="term" value="C:membrane"/>
    <property type="evidence" value="ECO:0007669"/>
    <property type="project" value="UniProtKB-SubCell"/>
</dbReference>
<feature type="region of interest" description="Disordered" evidence="11">
    <location>
        <begin position="1"/>
        <end position="65"/>
    </location>
</feature>
<protein>
    <recommendedName>
        <fullName evidence="10">Rhomboid-type serine protease</fullName>
        <ecNumber evidence="10">3.4.21.105</ecNumber>
    </recommendedName>
</protein>
<dbReference type="PANTHER" id="PTHR22936:SF69">
    <property type="entry name" value="RHOMBOID-LIKE PROTEIN"/>
    <property type="match status" value="1"/>
</dbReference>
<feature type="region of interest" description="Disordered" evidence="11">
    <location>
        <begin position="271"/>
        <end position="299"/>
    </location>
</feature>
<feature type="compositionally biased region" description="Low complexity" evidence="11">
    <location>
        <begin position="156"/>
        <end position="173"/>
    </location>
</feature>
<evidence type="ECO:0000256" key="7">
    <source>
        <dbReference type="ARBA" id="ARBA00022825"/>
    </source>
</evidence>
<feature type="transmembrane region" description="Helical" evidence="10">
    <location>
        <begin position="678"/>
        <end position="695"/>
    </location>
</feature>
<dbReference type="EC" id="3.4.21.105" evidence="10"/>
<feature type="domain" description="Peptidase S54 rhomboid" evidence="12">
    <location>
        <begin position="468"/>
        <end position="606"/>
    </location>
</feature>
<dbReference type="GO" id="GO:0004252">
    <property type="term" value="F:serine-type endopeptidase activity"/>
    <property type="evidence" value="ECO:0007669"/>
    <property type="project" value="InterPro"/>
</dbReference>
<dbReference type="OrthoDB" id="2146116at2759"/>
<feature type="compositionally biased region" description="Low complexity" evidence="11">
    <location>
        <begin position="221"/>
        <end position="237"/>
    </location>
</feature>
<evidence type="ECO:0000256" key="2">
    <source>
        <dbReference type="ARBA" id="ARBA00004141"/>
    </source>
</evidence>
<comment type="caution">
    <text evidence="13">The sequence shown here is derived from an EMBL/GenBank/DDBJ whole genome shotgun (WGS) entry which is preliminary data.</text>
</comment>
<keyword evidence="7 10" id="KW-0720">Serine protease</keyword>
<dbReference type="InterPro" id="IPR002610">
    <property type="entry name" value="Peptidase_S54_rhomboid-like"/>
</dbReference>
<keyword evidence="9 10" id="KW-0472">Membrane</keyword>
<evidence type="ECO:0000256" key="5">
    <source>
        <dbReference type="ARBA" id="ARBA00022692"/>
    </source>
</evidence>